<dbReference type="EMBL" id="BGPR01006757">
    <property type="protein sequence ID" value="GBN21591.1"/>
    <property type="molecule type" value="Genomic_DNA"/>
</dbReference>
<sequence length="129" mass="15197">MDHQTNRHILRWEKKLYDPDDYECCWFILKIEEKVYSTWQMGGRSLMVCLAVGYGGKTSSVFLNGKQKRIDNILVTESELLPYGSDLGGEELIFKQERTSIHFDCRVKNWFFANNAWINRPVLNFVKNI</sequence>
<evidence type="ECO:0000313" key="1">
    <source>
        <dbReference type="EMBL" id="GBN21591.1"/>
    </source>
</evidence>
<organism evidence="1 2">
    <name type="scientific">Araneus ventricosus</name>
    <name type="common">Orbweaver spider</name>
    <name type="synonym">Epeira ventricosa</name>
    <dbReference type="NCBI Taxonomy" id="182803"/>
    <lineage>
        <taxon>Eukaryota</taxon>
        <taxon>Metazoa</taxon>
        <taxon>Ecdysozoa</taxon>
        <taxon>Arthropoda</taxon>
        <taxon>Chelicerata</taxon>
        <taxon>Arachnida</taxon>
        <taxon>Araneae</taxon>
        <taxon>Araneomorphae</taxon>
        <taxon>Entelegynae</taxon>
        <taxon>Araneoidea</taxon>
        <taxon>Araneidae</taxon>
        <taxon>Araneus</taxon>
    </lineage>
</organism>
<name>A0A4Y2M3P4_ARAVE</name>
<gene>
    <name evidence="1" type="ORF">AVEN_182640_1</name>
</gene>
<dbReference type="Proteomes" id="UP000499080">
    <property type="component" value="Unassembled WGS sequence"/>
</dbReference>
<accession>A0A4Y2M3P4</accession>
<comment type="caution">
    <text evidence="1">The sequence shown here is derived from an EMBL/GenBank/DDBJ whole genome shotgun (WGS) entry which is preliminary data.</text>
</comment>
<keyword evidence="2" id="KW-1185">Reference proteome</keyword>
<protein>
    <submittedName>
        <fullName evidence="1">Uncharacterized protein</fullName>
    </submittedName>
</protein>
<reference evidence="1 2" key="1">
    <citation type="journal article" date="2019" name="Sci. Rep.">
        <title>Orb-weaving spider Araneus ventricosus genome elucidates the spidroin gene catalogue.</title>
        <authorList>
            <person name="Kono N."/>
            <person name="Nakamura H."/>
            <person name="Ohtoshi R."/>
            <person name="Moran D.A.P."/>
            <person name="Shinohara A."/>
            <person name="Yoshida Y."/>
            <person name="Fujiwara M."/>
            <person name="Mori M."/>
            <person name="Tomita M."/>
            <person name="Arakawa K."/>
        </authorList>
    </citation>
    <scope>NUCLEOTIDE SEQUENCE [LARGE SCALE GENOMIC DNA]</scope>
</reference>
<proteinExistence type="predicted"/>
<dbReference type="GO" id="GO:0003676">
    <property type="term" value="F:nucleic acid binding"/>
    <property type="evidence" value="ECO:0007669"/>
    <property type="project" value="InterPro"/>
</dbReference>
<evidence type="ECO:0000313" key="2">
    <source>
        <dbReference type="Proteomes" id="UP000499080"/>
    </source>
</evidence>
<dbReference type="AlphaFoldDB" id="A0A4Y2M3P4"/>
<dbReference type="OrthoDB" id="9996331at2759"/>
<dbReference type="InterPro" id="IPR036397">
    <property type="entry name" value="RNaseH_sf"/>
</dbReference>
<dbReference type="Gene3D" id="3.30.420.10">
    <property type="entry name" value="Ribonuclease H-like superfamily/Ribonuclease H"/>
    <property type="match status" value="1"/>
</dbReference>